<dbReference type="SUPFAM" id="SSF52540">
    <property type="entry name" value="P-loop containing nucleoside triphosphate hydrolases"/>
    <property type="match status" value="2"/>
</dbReference>
<dbReference type="PANTHER" id="PTHR42734">
    <property type="entry name" value="METAL TRANSPORT SYSTEM ATP-BINDING PROTEIN TM_0124-RELATED"/>
    <property type="match status" value="1"/>
</dbReference>
<dbReference type="GO" id="GO:0016887">
    <property type="term" value="F:ATP hydrolysis activity"/>
    <property type="evidence" value="ECO:0007669"/>
    <property type="project" value="InterPro"/>
</dbReference>
<dbReference type="Pfam" id="PF00005">
    <property type="entry name" value="ABC_tran"/>
    <property type="match status" value="2"/>
</dbReference>
<evidence type="ECO:0000256" key="5">
    <source>
        <dbReference type="ARBA" id="ARBA00022840"/>
    </source>
</evidence>
<comment type="caution">
    <text evidence="8">The sequence shown here is derived from an EMBL/GenBank/DDBJ whole genome shotgun (WGS) entry which is preliminary data.</text>
</comment>
<dbReference type="InterPro" id="IPR003439">
    <property type="entry name" value="ABC_transporter-like_ATP-bd"/>
</dbReference>
<sequence>MSKVVSIENLSVEIRGREILRGISLEINEGELVCVAGSVGSGKSTFLKVLTGIIPELYRGFRVCGNISIFGLKPVEVLHKGLVAYVPQDVYSFFIGSTPREELAILGIDSSCCNDIDLDNDIDHLSDGQLYRFLLYSALFSGAKFIAIDEPSSHIDWWSIGEVFRGIERFVNDEKAIVVVADHKLDTLKKFCSKIIDLDGSRGSYCSFPSIITLQRSKVIVEIENVWVSYSGKSILRDVSLSINLGEAIAIVGRNGSGKTTLLKVLSKIIKPGRGRVSIERDTRIFLVPQNPIYWFPNGSVKNVLESLAKRYRSRESINNVLEMFNLIDKQDRDVYSLSIGETRMLSLALAYVSKANLIIIDEPTLGMDCRSMKTFVNIINTLLENGSSIVIATHDLDFARLFDSVYLLEEGRLIDIESHDKDG</sequence>
<feature type="domain" description="ABC transporter" evidence="7">
    <location>
        <begin position="221"/>
        <end position="424"/>
    </location>
</feature>
<dbReference type="CDD" id="cd03225">
    <property type="entry name" value="ABC_cobalt_CbiO_domain1"/>
    <property type="match status" value="1"/>
</dbReference>
<comment type="similarity">
    <text evidence="2">Belongs to the ABC transporter superfamily.</text>
</comment>
<reference evidence="8" key="1">
    <citation type="journal article" date="2020" name="mSystems">
        <title>Genome- and Community-Level Interaction Insights into Carbon Utilization and Element Cycling Functions of Hydrothermarchaeota in Hydrothermal Sediment.</title>
        <authorList>
            <person name="Zhou Z."/>
            <person name="Liu Y."/>
            <person name="Xu W."/>
            <person name="Pan J."/>
            <person name="Luo Z.H."/>
            <person name="Li M."/>
        </authorList>
    </citation>
    <scope>NUCLEOTIDE SEQUENCE</scope>
    <source>
        <strain evidence="8">SpSt-629</strain>
    </source>
</reference>
<comment type="subcellular location">
    <subcellularLocation>
        <location evidence="1">Cell membrane</location>
    </subcellularLocation>
</comment>
<dbReference type="GO" id="GO:0005886">
    <property type="term" value="C:plasma membrane"/>
    <property type="evidence" value="ECO:0007669"/>
    <property type="project" value="UniProtKB-SubCell"/>
</dbReference>
<gene>
    <name evidence="8" type="ORF">ENT99_01595</name>
</gene>
<accession>A0A832EPI8</accession>
<dbReference type="SMART" id="SM00382">
    <property type="entry name" value="AAA"/>
    <property type="match status" value="2"/>
</dbReference>
<dbReference type="PROSITE" id="PS50893">
    <property type="entry name" value="ABC_TRANSPORTER_2"/>
    <property type="match status" value="2"/>
</dbReference>
<feature type="domain" description="ABC transporter" evidence="7">
    <location>
        <begin position="5"/>
        <end position="225"/>
    </location>
</feature>
<keyword evidence="3" id="KW-0813">Transport</keyword>
<dbReference type="InterPro" id="IPR003593">
    <property type="entry name" value="AAA+_ATPase"/>
</dbReference>
<evidence type="ECO:0000259" key="7">
    <source>
        <dbReference type="PROSITE" id="PS50893"/>
    </source>
</evidence>
<dbReference type="InterPro" id="IPR015856">
    <property type="entry name" value="ABC_transpr_CbiO/EcfA_su"/>
</dbReference>
<dbReference type="GO" id="GO:0005524">
    <property type="term" value="F:ATP binding"/>
    <property type="evidence" value="ECO:0007669"/>
    <property type="project" value="UniProtKB-KW"/>
</dbReference>
<dbReference type="Gene3D" id="3.40.50.300">
    <property type="entry name" value="P-loop containing nucleotide triphosphate hydrolases"/>
    <property type="match status" value="2"/>
</dbReference>
<keyword evidence="4" id="KW-0547">Nucleotide-binding</keyword>
<evidence type="ECO:0000256" key="4">
    <source>
        <dbReference type="ARBA" id="ARBA00022741"/>
    </source>
</evidence>
<dbReference type="PANTHER" id="PTHR42734:SF17">
    <property type="entry name" value="METAL TRANSPORT SYSTEM ATP-BINDING PROTEIN TM_0124-RELATED"/>
    <property type="match status" value="1"/>
</dbReference>
<dbReference type="InterPro" id="IPR027417">
    <property type="entry name" value="P-loop_NTPase"/>
</dbReference>
<comment type="function">
    <text evidence="6">Probably part of an ABC transporter complex. Responsible for energy coupling to the transport system.</text>
</comment>
<evidence type="ECO:0000256" key="3">
    <source>
        <dbReference type="ARBA" id="ARBA00022448"/>
    </source>
</evidence>
<evidence type="ECO:0000256" key="2">
    <source>
        <dbReference type="ARBA" id="ARBA00005417"/>
    </source>
</evidence>
<evidence type="ECO:0000256" key="6">
    <source>
        <dbReference type="ARBA" id="ARBA00025157"/>
    </source>
</evidence>
<dbReference type="GO" id="GO:0055085">
    <property type="term" value="P:transmembrane transport"/>
    <property type="evidence" value="ECO:0007669"/>
    <property type="project" value="InterPro"/>
</dbReference>
<dbReference type="EMBL" id="DTAU01000035">
    <property type="protein sequence ID" value="HFQ78384.1"/>
    <property type="molecule type" value="Genomic_DNA"/>
</dbReference>
<name>A0A832EPI8_9CREN</name>
<dbReference type="AlphaFoldDB" id="A0A832EPI8"/>
<evidence type="ECO:0000256" key="1">
    <source>
        <dbReference type="ARBA" id="ARBA00004236"/>
    </source>
</evidence>
<protein>
    <submittedName>
        <fullName evidence="8">ATP-binding cassette domain-containing protein</fullName>
    </submittedName>
</protein>
<dbReference type="InterPro" id="IPR050153">
    <property type="entry name" value="Metal_Ion_Import_ABC"/>
</dbReference>
<keyword evidence="5 8" id="KW-0067">ATP-binding</keyword>
<evidence type="ECO:0000313" key="8">
    <source>
        <dbReference type="EMBL" id="HFQ78384.1"/>
    </source>
</evidence>
<proteinExistence type="inferred from homology"/>
<organism evidence="8">
    <name type="scientific">Ignisphaera aggregans</name>
    <dbReference type="NCBI Taxonomy" id="334771"/>
    <lineage>
        <taxon>Archaea</taxon>
        <taxon>Thermoproteota</taxon>
        <taxon>Thermoprotei</taxon>
        <taxon>Desulfurococcales</taxon>
        <taxon>Desulfurococcaceae</taxon>
        <taxon>Ignisphaera</taxon>
    </lineage>
</organism>